<evidence type="ECO:0000256" key="13">
    <source>
        <dbReference type="ARBA" id="ARBA00025217"/>
    </source>
</evidence>
<keyword evidence="10 15" id="KW-0067">ATP-binding</keyword>
<evidence type="ECO:0000313" key="18">
    <source>
        <dbReference type="EMBL" id="TWU37043.1"/>
    </source>
</evidence>
<dbReference type="AlphaFoldDB" id="A0A5C6DI62"/>
<evidence type="ECO:0000256" key="2">
    <source>
        <dbReference type="ARBA" id="ARBA00004496"/>
    </source>
</evidence>
<comment type="caution">
    <text evidence="18">The sequence shown here is derived from an EMBL/GenBank/DDBJ whole genome shotgun (WGS) entry which is preliminary data.</text>
</comment>
<comment type="domain">
    <text evidence="15">IleRS has two distinct active sites: one for aminoacylation and one for editing. The misactivated valine is translocated from the active site to the editing site, which sterically excludes the correctly activated isoleucine. The single editing site contains two valyl binding pockets, one specific for each substrate (Val-AMP or Val-tRNA(Ile)).</text>
</comment>
<dbReference type="GO" id="GO:0004822">
    <property type="term" value="F:isoleucine-tRNA ligase activity"/>
    <property type="evidence" value="ECO:0007669"/>
    <property type="project" value="UniProtKB-UniRule"/>
</dbReference>
<evidence type="ECO:0000313" key="19">
    <source>
        <dbReference type="Proteomes" id="UP000319143"/>
    </source>
</evidence>
<dbReference type="EC" id="6.1.1.5" evidence="15"/>
<dbReference type="GO" id="GO:0005524">
    <property type="term" value="F:ATP binding"/>
    <property type="evidence" value="ECO:0007669"/>
    <property type="project" value="UniProtKB-UniRule"/>
</dbReference>
<dbReference type="NCBIfam" id="TIGR00392">
    <property type="entry name" value="ileS"/>
    <property type="match status" value="1"/>
</dbReference>
<dbReference type="HAMAP" id="MF_02003">
    <property type="entry name" value="Ile_tRNA_synth_type2"/>
    <property type="match status" value="1"/>
</dbReference>
<organism evidence="18 19">
    <name type="scientific">Novipirellula artificiosorum</name>
    <dbReference type="NCBI Taxonomy" id="2528016"/>
    <lineage>
        <taxon>Bacteria</taxon>
        <taxon>Pseudomonadati</taxon>
        <taxon>Planctomycetota</taxon>
        <taxon>Planctomycetia</taxon>
        <taxon>Pirellulales</taxon>
        <taxon>Pirellulaceae</taxon>
        <taxon>Novipirellula</taxon>
    </lineage>
</organism>
<dbReference type="InterPro" id="IPR009008">
    <property type="entry name" value="Val/Leu/Ile-tRNA-synth_edit"/>
</dbReference>
<dbReference type="PANTHER" id="PTHR42780">
    <property type="entry name" value="SOLEUCYL-TRNA SYNTHETASE"/>
    <property type="match status" value="1"/>
</dbReference>
<dbReference type="Pfam" id="PF19302">
    <property type="entry name" value="DUF5915"/>
    <property type="match status" value="1"/>
</dbReference>
<dbReference type="Proteomes" id="UP000319143">
    <property type="component" value="Unassembled WGS sequence"/>
</dbReference>
<dbReference type="Gene3D" id="3.40.50.620">
    <property type="entry name" value="HUPs"/>
    <property type="match status" value="2"/>
</dbReference>
<evidence type="ECO:0000256" key="8">
    <source>
        <dbReference type="ARBA" id="ARBA00022741"/>
    </source>
</evidence>
<comment type="catalytic activity">
    <reaction evidence="14 15">
        <text>tRNA(Ile) + L-isoleucine + ATP = L-isoleucyl-tRNA(Ile) + AMP + diphosphate</text>
        <dbReference type="Rhea" id="RHEA:11060"/>
        <dbReference type="Rhea" id="RHEA-COMP:9666"/>
        <dbReference type="Rhea" id="RHEA-COMP:9695"/>
        <dbReference type="ChEBI" id="CHEBI:30616"/>
        <dbReference type="ChEBI" id="CHEBI:33019"/>
        <dbReference type="ChEBI" id="CHEBI:58045"/>
        <dbReference type="ChEBI" id="CHEBI:78442"/>
        <dbReference type="ChEBI" id="CHEBI:78528"/>
        <dbReference type="ChEBI" id="CHEBI:456215"/>
        <dbReference type="EC" id="6.1.1.5"/>
    </reaction>
</comment>
<dbReference type="GO" id="GO:0005737">
    <property type="term" value="C:cytoplasm"/>
    <property type="evidence" value="ECO:0007669"/>
    <property type="project" value="UniProtKB-SubCell"/>
</dbReference>
<keyword evidence="11 15" id="KW-0648">Protein biosynthesis</keyword>
<dbReference type="SUPFAM" id="SSF47323">
    <property type="entry name" value="Anticodon-binding domain of a subclass of class I aminoacyl-tRNA synthetases"/>
    <property type="match status" value="1"/>
</dbReference>
<dbReference type="InterPro" id="IPR002300">
    <property type="entry name" value="aa-tRNA-synth_Ia"/>
</dbReference>
<dbReference type="CDD" id="cd07961">
    <property type="entry name" value="Anticodon_Ia_Ile_ABEc"/>
    <property type="match status" value="1"/>
</dbReference>
<evidence type="ECO:0000256" key="5">
    <source>
        <dbReference type="ARBA" id="ARBA00022490"/>
    </source>
</evidence>
<evidence type="ECO:0000256" key="11">
    <source>
        <dbReference type="ARBA" id="ARBA00022917"/>
    </source>
</evidence>
<keyword evidence="12 15" id="KW-0030">Aminoacyl-tRNA synthetase</keyword>
<feature type="short sequence motif" description="'KMSKS' region" evidence="15">
    <location>
        <begin position="685"/>
        <end position="689"/>
    </location>
</feature>
<evidence type="ECO:0000256" key="15">
    <source>
        <dbReference type="HAMAP-Rule" id="MF_02003"/>
    </source>
</evidence>
<dbReference type="FunFam" id="3.40.50.620:FF:000063">
    <property type="entry name" value="Isoleucine--tRNA ligase"/>
    <property type="match status" value="1"/>
</dbReference>
<evidence type="ECO:0000256" key="6">
    <source>
        <dbReference type="ARBA" id="ARBA00022598"/>
    </source>
</evidence>
<evidence type="ECO:0000256" key="14">
    <source>
        <dbReference type="ARBA" id="ARBA00048359"/>
    </source>
</evidence>
<proteinExistence type="inferred from homology"/>
<keyword evidence="8 15" id="KW-0547">Nucleotide-binding</keyword>
<comment type="similarity">
    <text evidence="3 15">Belongs to the class-I aminoacyl-tRNA synthetase family. IleS type 2 subfamily.</text>
</comment>
<comment type="function">
    <text evidence="13 15">Catalyzes the attachment of isoleucine to tRNA(Ile). As IleRS can inadvertently accommodate and process structurally similar amino acids such as valine, to avoid such errors it has two additional distinct tRNA(Ile)-dependent editing activities. One activity is designated as 'pretransfer' editing and involves the hydrolysis of activated Val-AMP. The other activity is designated 'posttransfer' editing and involves deacylation of mischarged Val-tRNA(Ile).</text>
</comment>
<evidence type="ECO:0000256" key="3">
    <source>
        <dbReference type="ARBA" id="ARBA00007078"/>
    </source>
</evidence>
<evidence type="ECO:0000256" key="7">
    <source>
        <dbReference type="ARBA" id="ARBA00022723"/>
    </source>
</evidence>
<dbReference type="GO" id="GO:0002161">
    <property type="term" value="F:aminoacyl-tRNA deacylase activity"/>
    <property type="evidence" value="ECO:0007669"/>
    <property type="project" value="InterPro"/>
</dbReference>
<dbReference type="SUPFAM" id="SSF52374">
    <property type="entry name" value="Nucleotidylyl transferase"/>
    <property type="match status" value="1"/>
</dbReference>
<dbReference type="InterPro" id="IPR014729">
    <property type="entry name" value="Rossmann-like_a/b/a_fold"/>
</dbReference>
<sequence>MSLGFVCDRAIFHPKSMPMSDSVSPFRAPPSSPSFPELEVEILQFWDENDIYNQSLAQRRDAPSFVFYEGPPTANGMPHPGHCLTRAIKDVFPRYKTMRGYRCERKAGWDTHGLPVEVEVGKELGIHSKEEIEAYGIEPFIQKCQQSVWRYMQQWQTLTRRLGFWVDLDEAYVTYHQSYVESVWWSLKTLFERGLLYQGHKIVWWWAQGGTALSAGEVGQGYREVADPSVYVLFPLVDSPGRSLVVWTTTPWTLPSNMFAAVHPELEYSVVRDEELDVELVIASALVETIAAKLKRDLPVVETLLGKSLVGNRYVPPFDNYYKTLGDATGTLVGGETEHQMWRVVAADFVTIESGSGVVHQAPAFGEVDYEVLMTEQKRFVESERPELLCAVGPDGKFTDDFAEMKGVWVKDADKPLSRTLREAGRLLLLEQYLHEYPFCWRADEDPLIQYPRQSWFIRTTRFRDLMLKNNAKIGWQPEHIRDGRFGNFLESNVDWALSRERYWGTPLPIWVCQETGQMEAIGNYDELLAKPGIDGTEVWADAKAANPELADDLRVHKPYIDSVTYDSPYAEGARMQRVTEVIDCWYDSGAMPFAQWGWPQQNDDRFRDQFPADFISEALDQTRGWFYSQLAISTMLFGEGASLTEGASFSKSSDQVTKTSSEPFPHPYRNCIVLGLMLGEDGKKMSKSKKNYREPSEIFDKYGADALRWFFFAGQPPWTAIQYREQSIKDSIPEFLLRLWNVFSFFSIYAGIDGFDPTSASKADNQLSTESLASAPTYRDVDQRSEIDRWILSELNRTTEIVVTRMDALDNYNACQGLTAFVDALSNWYVRRSRDRYWSSDTDSQDKHDAYWTLYETLLQTTKLVAPFVPFLAETLWQHLTHPFADRARKSVHLCDYPVAESSRIDGKLSDSMKLLREIASLGRSARAEAKLKVRLPLSKVEVVLTDESEIAWLKTHDSLVREELNVKAVDYTTDGEQYVQYSVVPNFKRLGPRVGKNMPAVKKTLAETDGNTLLTTLGRDGFVSIELPGGESLRLDNEDIEVRLQAKQGWAAAQGSSCVVVLNTEVTDELRQEGVAKDLIRTIQSQRKEIQCDYTDRIVVGVVSQDADVKAAIAAHREMICGETLANELKSSALDTVLPIETEFGQIFVKREQA</sequence>
<evidence type="ECO:0000256" key="9">
    <source>
        <dbReference type="ARBA" id="ARBA00022833"/>
    </source>
</evidence>
<feature type="domain" description="Aminoacyl-tRNA synthetase class Ia" evidence="16">
    <location>
        <begin position="42"/>
        <end position="713"/>
    </location>
</feature>
<name>A0A5C6DI62_9BACT</name>
<dbReference type="Gene3D" id="3.90.740.10">
    <property type="entry name" value="Valyl/Leucyl/Isoleucyl-tRNA synthetase, editing domain"/>
    <property type="match status" value="1"/>
</dbReference>
<dbReference type="PRINTS" id="PR00984">
    <property type="entry name" value="TRNASYNTHILE"/>
</dbReference>
<evidence type="ECO:0000256" key="10">
    <source>
        <dbReference type="ARBA" id="ARBA00022840"/>
    </source>
</evidence>
<evidence type="ECO:0000259" key="16">
    <source>
        <dbReference type="Pfam" id="PF00133"/>
    </source>
</evidence>
<keyword evidence="9 15" id="KW-0862">Zinc</keyword>
<dbReference type="InterPro" id="IPR023586">
    <property type="entry name" value="Ile-tRNA-ligase_type2"/>
</dbReference>
<evidence type="ECO:0000256" key="1">
    <source>
        <dbReference type="ARBA" id="ARBA00001947"/>
    </source>
</evidence>
<reference evidence="18 19" key="1">
    <citation type="submission" date="2019-02" db="EMBL/GenBank/DDBJ databases">
        <title>Deep-cultivation of Planctomycetes and their phenomic and genomic characterization uncovers novel biology.</title>
        <authorList>
            <person name="Wiegand S."/>
            <person name="Jogler M."/>
            <person name="Boedeker C."/>
            <person name="Pinto D."/>
            <person name="Vollmers J."/>
            <person name="Rivas-Marin E."/>
            <person name="Kohn T."/>
            <person name="Peeters S.H."/>
            <person name="Heuer A."/>
            <person name="Rast P."/>
            <person name="Oberbeckmann S."/>
            <person name="Bunk B."/>
            <person name="Jeske O."/>
            <person name="Meyerdierks A."/>
            <person name="Storesund J.E."/>
            <person name="Kallscheuer N."/>
            <person name="Luecker S."/>
            <person name="Lage O.M."/>
            <person name="Pohl T."/>
            <person name="Merkel B.J."/>
            <person name="Hornburger P."/>
            <person name="Mueller R.-W."/>
            <person name="Bruemmer F."/>
            <person name="Labrenz M."/>
            <person name="Spormann A.M."/>
            <person name="Op Den Camp H."/>
            <person name="Overmann J."/>
            <person name="Amann R."/>
            <person name="Jetten M.S.M."/>
            <person name="Mascher T."/>
            <person name="Medema M.H."/>
            <person name="Devos D.P."/>
            <person name="Kaster A.-K."/>
            <person name="Ovreas L."/>
            <person name="Rohde M."/>
            <person name="Galperin M.Y."/>
            <person name="Jogler C."/>
        </authorList>
    </citation>
    <scope>NUCLEOTIDE SEQUENCE [LARGE SCALE GENOMIC DNA]</scope>
    <source>
        <strain evidence="18 19">Poly41</strain>
    </source>
</reference>
<dbReference type="Pfam" id="PF00133">
    <property type="entry name" value="tRNA-synt_1"/>
    <property type="match status" value="1"/>
</dbReference>
<dbReference type="InterPro" id="IPR002301">
    <property type="entry name" value="Ile-tRNA-ligase"/>
</dbReference>
<dbReference type="GO" id="GO:0000049">
    <property type="term" value="F:tRNA binding"/>
    <property type="evidence" value="ECO:0007669"/>
    <property type="project" value="InterPro"/>
</dbReference>
<protein>
    <recommendedName>
        <fullName evidence="15">Isoleucine--tRNA ligase</fullName>
        <ecNumber evidence="15">6.1.1.5</ecNumber>
    </recommendedName>
    <alternativeName>
        <fullName evidence="15">Isoleucyl-tRNA synthetase</fullName>
        <shortName evidence="15">IleRS</shortName>
    </alternativeName>
</protein>
<dbReference type="PANTHER" id="PTHR42780:SF1">
    <property type="entry name" value="ISOLEUCINE--TRNA LIGASE, CYTOPLASMIC"/>
    <property type="match status" value="1"/>
</dbReference>
<keyword evidence="6 15" id="KW-0436">Ligase</keyword>
<dbReference type="Pfam" id="PF08264">
    <property type="entry name" value="Anticodon_1"/>
    <property type="match status" value="1"/>
</dbReference>
<keyword evidence="5 15" id="KW-0963">Cytoplasm</keyword>
<dbReference type="GO" id="GO:0006428">
    <property type="term" value="P:isoleucyl-tRNA aminoacylation"/>
    <property type="evidence" value="ECO:0007669"/>
    <property type="project" value="UniProtKB-UniRule"/>
</dbReference>
<comment type="subunit">
    <text evidence="4 15">Monomer.</text>
</comment>
<evidence type="ECO:0000259" key="17">
    <source>
        <dbReference type="Pfam" id="PF08264"/>
    </source>
</evidence>
<dbReference type="InterPro" id="IPR013155">
    <property type="entry name" value="M/V/L/I-tRNA-synth_anticd-bd"/>
</dbReference>
<keyword evidence="7 15" id="KW-0479">Metal-binding</keyword>
<evidence type="ECO:0000256" key="12">
    <source>
        <dbReference type="ARBA" id="ARBA00023146"/>
    </source>
</evidence>
<dbReference type="EMBL" id="SJPV01000005">
    <property type="protein sequence ID" value="TWU37043.1"/>
    <property type="molecule type" value="Genomic_DNA"/>
</dbReference>
<comment type="cofactor">
    <cofactor evidence="1 15">
        <name>Zn(2+)</name>
        <dbReference type="ChEBI" id="CHEBI:29105"/>
    </cofactor>
</comment>
<dbReference type="InterPro" id="IPR033709">
    <property type="entry name" value="Anticodon_Ile_ABEc"/>
</dbReference>
<feature type="binding site" evidence="15">
    <location>
        <position position="688"/>
    </location>
    <ligand>
        <name>ATP</name>
        <dbReference type="ChEBI" id="CHEBI:30616"/>
    </ligand>
</feature>
<accession>A0A5C6DI62</accession>
<gene>
    <name evidence="15 18" type="primary">ileS</name>
    <name evidence="18" type="ORF">Poly41_31690</name>
</gene>
<feature type="short sequence motif" description="'HIGH' region" evidence="15">
    <location>
        <begin position="72"/>
        <end position="82"/>
    </location>
</feature>
<comment type="subcellular location">
    <subcellularLocation>
        <location evidence="2 15">Cytoplasm</location>
    </subcellularLocation>
</comment>
<dbReference type="InterPro" id="IPR009080">
    <property type="entry name" value="tRNAsynth_Ia_anticodon-bd"/>
</dbReference>
<feature type="domain" description="Methionyl/Valyl/Leucyl/Isoleucyl-tRNA synthetase anticodon-binding" evidence="17">
    <location>
        <begin position="789"/>
        <end position="941"/>
    </location>
</feature>
<evidence type="ECO:0000256" key="4">
    <source>
        <dbReference type="ARBA" id="ARBA00011245"/>
    </source>
</evidence>
<dbReference type="GO" id="GO:0008270">
    <property type="term" value="F:zinc ion binding"/>
    <property type="evidence" value="ECO:0007669"/>
    <property type="project" value="UniProtKB-UniRule"/>
</dbReference>
<dbReference type="Gene3D" id="1.10.730.10">
    <property type="entry name" value="Isoleucyl-tRNA Synthetase, Domain 1"/>
    <property type="match status" value="1"/>
</dbReference>
<keyword evidence="19" id="KW-1185">Reference proteome</keyword>
<dbReference type="SUPFAM" id="SSF50677">
    <property type="entry name" value="ValRS/IleRS/LeuRS editing domain"/>
    <property type="match status" value="1"/>
</dbReference>